<name>A0A0A0DIM0_9STRE</name>
<dbReference type="EMBL" id="JPEN01000027">
    <property type="protein sequence ID" value="KGM37974.1"/>
    <property type="molecule type" value="Genomic_DNA"/>
</dbReference>
<accession>A0A0A0DIM0</accession>
<keyword evidence="2" id="KW-1185">Reference proteome</keyword>
<organism evidence="1 2">
    <name type="scientific">Streptococcus sinensis</name>
    <dbReference type="NCBI Taxonomy" id="176090"/>
    <lineage>
        <taxon>Bacteria</taxon>
        <taxon>Bacillati</taxon>
        <taxon>Bacillota</taxon>
        <taxon>Bacilli</taxon>
        <taxon>Lactobacillales</taxon>
        <taxon>Streptococcaceae</taxon>
        <taxon>Streptococcus</taxon>
    </lineage>
</organism>
<sequence>MSLFPAIEVLLAEQGRKFNSPDKAGGLREMMLDLKAKGEAACQEFANFSVSLEVSFIKCQKNDQSLAKQNRVLTVLIKMPTYYFAQIEGVSQHFEGTEKNRQLGS</sequence>
<reference evidence="1 2" key="1">
    <citation type="submission" date="2014-06" db="EMBL/GenBank/DDBJ databases">
        <authorList>
            <person name="Teng J.L."/>
            <person name="Huang Y."/>
            <person name="Tse H."/>
            <person name="Lau S.K."/>
            <person name="Woo P.C."/>
        </authorList>
    </citation>
    <scope>NUCLEOTIDE SEQUENCE [LARGE SCALE GENOMIC DNA]</scope>
    <source>
        <strain evidence="1 2">HKU4</strain>
    </source>
</reference>
<dbReference type="Proteomes" id="UP000030019">
    <property type="component" value="Unassembled WGS sequence"/>
</dbReference>
<protein>
    <submittedName>
        <fullName evidence="1">Sakacin A production response regulator</fullName>
    </submittedName>
</protein>
<comment type="caution">
    <text evidence="1">The sequence shown here is derived from an EMBL/GenBank/DDBJ whole genome shotgun (WGS) entry which is preliminary data.</text>
</comment>
<dbReference type="RefSeq" id="WP_052076745.1">
    <property type="nucleotide sequence ID" value="NZ_JPEN01000027.1"/>
</dbReference>
<proteinExistence type="predicted"/>
<dbReference type="PATRIC" id="fig|176090.4.peg.263"/>
<dbReference type="AlphaFoldDB" id="A0A0A0DIM0"/>
<evidence type="ECO:0000313" key="2">
    <source>
        <dbReference type="Proteomes" id="UP000030019"/>
    </source>
</evidence>
<evidence type="ECO:0000313" key="1">
    <source>
        <dbReference type="EMBL" id="KGM37974.1"/>
    </source>
</evidence>
<gene>
    <name evidence="1" type="ORF">SSIN_0264</name>
</gene>